<evidence type="ECO:0000313" key="3">
    <source>
        <dbReference type="Proteomes" id="UP001597337"/>
    </source>
</evidence>
<feature type="signal peptide" evidence="1">
    <location>
        <begin position="1"/>
        <end position="25"/>
    </location>
</feature>
<comment type="caution">
    <text evidence="2">The sequence shown here is derived from an EMBL/GenBank/DDBJ whole genome shotgun (WGS) entry which is preliminary data.</text>
</comment>
<dbReference type="RefSeq" id="WP_386025077.1">
    <property type="nucleotide sequence ID" value="NZ_JBHUHX010000015.1"/>
</dbReference>
<keyword evidence="1" id="KW-0732">Signal</keyword>
<keyword evidence="3" id="KW-1185">Reference proteome</keyword>
<reference evidence="3" key="1">
    <citation type="journal article" date="2019" name="Int. J. Syst. Evol. Microbiol.">
        <title>The Global Catalogue of Microorganisms (GCM) 10K type strain sequencing project: providing services to taxonomists for standard genome sequencing and annotation.</title>
        <authorList>
            <consortium name="The Broad Institute Genomics Platform"/>
            <consortium name="The Broad Institute Genome Sequencing Center for Infectious Disease"/>
            <person name="Wu L."/>
            <person name="Ma J."/>
        </authorList>
    </citation>
    <scope>NUCLEOTIDE SEQUENCE [LARGE SCALE GENOMIC DNA]</scope>
    <source>
        <strain evidence="3">KACC 12597</strain>
    </source>
</reference>
<evidence type="ECO:0000313" key="2">
    <source>
        <dbReference type="EMBL" id="MFD2111550.1"/>
    </source>
</evidence>
<feature type="chain" id="PRO_5046912561" evidence="1">
    <location>
        <begin position="26"/>
        <end position="128"/>
    </location>
</feature>
<sequence>MRHGLVFLKRALNVLALCCISSVWAEDPWLARVQNVEPDRVTLAIENAAEGGPRTVVVAVDPQSGPSGIAPGQLIRVWPGAPPGTDGIWNQARLVPFERGPGLTDRTGVRTRIRFGAQRGFGGGRGGR</sequence>
<protein>
    <submittedName>
        <fullName evidence="2">Uncharacterized protein</fullName>
    </submittedName>
</protein>
<evidence type="ECO:0000256" key="1">
    <source>
        <dbReference type="SAM" id="SignalP"/>
    </source>
</evidence>
<accession>A0ABW4Y7I0</accession>
<gene>
    <name evidence="2" type="ORF">ACFSJC_06835</name>
</gene>
<dbReference type="EMBL" id="JBHUHX010000015">
    <property type="protein sequence ID" value="MFD2111550.1"/>
    <property type="molecule type" value="Genomic_DNA"/>
</dbReference>
<organism evidence="2 3">
    <name type="scientific">Thiorhodococcus fuscus</name>
    <dbReference type="NCBI Taxonomy" id="527200"/>
    <lineage>
        <taxon>Bacteria</taxon>
        <taxon>Pseudomonadati</taxon>
        <taxon>Pseudomonadota</taxon>
        <taxon>Gammaproteobacteria</taxon>
        <taxon>Chromatiales</taxon>
        <taxon>Chromatiaceae</taxon>
        <taxon>Thiorhodococcus</taxon>
    </lineage>
</organism>
<name>A0ABW4Y7I0_9GAMM</name>
<proteinExistence type="predicted"/>
<dbReference type="Proteomes" id="UP001597337">
    <property type="component" value="Unassembled WGS sequence"/>
</dbReference>